<comment type="caution">
    <text evidence="2">The sequence shown here is derived from an EMBL/GenBank/DDBJ whole genome shotgun (WGS) entry which is preliminary data.</text>
</comment>
<dbReference type="Proteomes" id="UP001180453">
    <property type="component" value="Unassembled WGS sequence"/>
</dbReference>
<sequence length="452" mass="49311">MRLDQIRAALEGAIPATMATCAPDGEPNVAFLSQVHYVDGEHVALSYQFFNKTRRNILANPQGQLSVIDPFTGRLYRMRLRYLRTESEGALFERMKAHLEGIASHTGMAGVFRLLGSDIYRVEELEVLPGNTVLPAAPSLQPLAALRSMCEKVAAPSVVSDFGALVDAALDSLVADLQLRHAIFLVMDEQGRRLYTVGSRGYANSGIGSEIALGEGVIGVCAQARTPIRISWLTQAYRYSHAMREVVRLEGSPAELSIAIPYPGLADPHSQLGVPLLHGGRVLGVLLVESEQDLHFTYDHEDALVAFAHLVAATMRTLGDSAAVPAEAAAETRPAELDCPFGGAPQEPLQLRYHAASHSVFCNQDYVIKGVAGAILWRLLSEYAASGRTEFSNREIRLDPAIKLPDVVDNLEARLILLRRRLDEQKLGIALHKSGRGRLKLQVCGELQLTQL</sequence>
<dbReference type="PANTHER" id="PTHR40660:SF1">
    <property type="entry name" value="5'-PHOSPHATE OXIDASE PUTATIVE DOMAIN-CONTAINING PROTEIN-RELATED"/>
    <property type="match status" value="1"/>
</dbReference>
<dbReference type="InterPro" id="IPR003018">
    <property type="entry name" value="GAF"/>
</dbReference>
<proteinExistence type="predicted"/>
<dbReference type="InterPro" id="IPR011576">
    <property type="entry name" value="Pyridox_Oxase_N"/>
</dbReference>
<dbReference type="SUPFAM" id="SSF55781">
    <property type="entry name" value="GAF domain-like"/>
    <property type="match status" value="1"/>
</dbReference>
<dbReference type="InterPro" id="IPR012349">
    <property type="entry name" value="Split_barrel_FMN-bd"/>
</dbReference>
<dbReference type="Pfam" id="PF01243">
    <property type="entry name" value="PNPOx_N"/>
    <property type="match status" value="1"/>
</dbReference>
<evidence type="ECO:0000313" key="2">
    <source>
        <dbReference type="EMBL" id="MDR7272850.1"/>
    </source>
</evidence>
<dbReference type="InterPro" id="IPR029016">
    <property type="entry name" value="GAF-like_dom_sf"/>
</dbReference>
<reference evidence="2 3" key="1">
    <citation type="submission" date="2023-07" db="EMBL/GenBank/DDBJ databases">
        <title>Sorghum-associated microbial communities from plants grown in Nebraska, USA.</title>
        <authorList>
            <person name="Schachtman D."/>
        </authorList>
    </citation>
    <scope>NUCLEOTIDE SEQUENCE [LARGE SCALE GENOMIC DNA]</scope>
    <source>
        <strain evidence="2 3">BE314</strain>
    </source>
</reference>
<dbReference type="PANTHER" id="PTHR40660">
    <property type="entry name" value="5'-PHOSPHATE OXIDASE PUTATIVE DOMAIN-CONTAINING PROTEIN-RELATED"/>
    <property type="match status" value="1"/>
</dbReference>
<organism evidence="2 3">
    <name type="scientific">Roseateles saccharophilus</name>
    <name type="common">Pseudomonas saccharophila</name>
    <dbReference type="NCBI Taxonomy" id="304"/>
    <lineage>
        <taxon>Bacteria</taxon>
        <taxon>Pseudomonadati</taxon>
        <taxon>Pseudomonadota</taxon>
        <taxon>Betaproteobacteria</taxon>
        <taxon>Burkholderiales</taxon>
        <taxon>Sphaerotilaceae</taxon>
        <taxon>Roseateles</taxon>
    </lineage>
</organism>
<name>A0ABU1YVF7_ROSSA</name>
<dbReference type="Gene3D" id="3.30.450.40">
    <property type="match status" value="1"/>
</dbReference>
<dbReference type="Gene3D" id="2.30.110.10">
    <property type="entry name" value="Electron Transport, Fmn-binding Protein, Chain A"/>
    <property type="match status" value="1"/>
</dbReference>
<dbReference type="SMART" id="SM00065">
    <property type="entry name" value="GAF"/>
    <property type="match status" value="1"/>
</dbReference>
<keyword evidence="3" id="KW-1185">Reference proteome</keyword>
<feature type="domain" description="GAF" evidence="1">
    <location>
        <begin position="161"/>
        <end position="325"/>
    </location>
</feature>
<gene>
    <name evidence="2" type="ORF">J2X20_005535</name>
</gene>
<accession>A0ABU1YVF7</accession>
<evidence type="ECO:0000259" key="1">
    <source>
        <dbReference type="SMART" id="SM00065"/>
    </source>
</evidence>
<dbReference type="SUPFAM" id="SSF50475">
    <property type="entry name" value="FMN-binding split barrel"/>
    <property type="match status" value="1"/>
</dbReference>
<dbReference type="Pfam" id="PF13185">
    <property type="entry name" value="GAF_2"/>
    <property type="match status" value="1"/>
</dbReference>
<dbReference type="RefSeq" id="WP_310272621.1">
    <property type="nucleotide sequence ID" value="NZ_JAVDXU010000006.1"/>
</dbReference>
<dbReference type="EMBL" id="JAVDXU010000006">
    <property type="protein sequence ID" value="MDR7272850.1"/>
    <property type="molecule type" value="Genomic_DNA"/>
</dbReference>
<protein>
    <recommendedName>
        <fullName evidence="1">GAF domain-containing protein</fullName>
    </recommendedName>
</protein>
<evidence type="ECO:0000313" key="3">
    <source>
        <dbReference type="Proteomes" id="UP001180453"/>
    </source>
</evidence>